<dbReference type="InterPro" id="IPR023397">
    <property type="entry name" value="SAM-dep_MeTrfase_MraW_recog"/>
</dbReference>
<dbReference type="EMBL" id="QWLA01000092">
    <property type="protein sequence ID" value="RIH82826.1"/>
    <property type="molecule type" value="Genomic_DNA"/>
</dbReference>
<protein>
    <recommendedName>
        <fullName evidence="6">Ribosomal RNA small subunit methyltransferase H</fullName>
        <ecNumber evidence="6">2.1.1.199</ecNumber>
    </recommendedName>
    <alternativeName>
        <fullName evidence="6">16S rRNA m(4)C1402 methyltransferase</fullName>
    </alternativeName>
    <alternativeName>
        <fullName evidence="6">rRNA (cytosine-N(4)-)-methyltransferase RsmH</fullName>
    </alternativeName>
</protein>
<evidence type="ECO:0000256" key="2">
    <source>
        <dbReference type="ARBA" id="ARBA00022552"/>
    </source>
</evidence>
<dbReference type="GO" id="GO:0070475">
    <property type="term" value="P:rRNA base methylation"/>
    <property type="evidence" value="ECO:0007669"/>
    <property type="project" value="UniProtKB-UniRule"/>
</dbReference>
<evidence type="ECO:0000256" key="6">
    <source>
        <dbReference type="HAMAP-Rule" id="MF_01007"/>
    </source>
</evidence>
<evidence type="ECO:0000256" key="3">
    <source>
        <dbReference type="ARBA" id="ARBA00022603"/>
    </source>
</evidence>
<dbReference type="InterPro" id="IPR002903">
    <property type="entry name" value="RsmH"/>
</dbReference>
<feature type="region of interest" description="Disordered" evidence="7">
    <location>
        <begin position="261"/>
        <end position="288"/>
    </location>
</feature>
<feature type="binding site" evidence="6">
    <location>
        <position position="106"/>
    </location>
    <ligand>
        <name>S-adenosyl-L-methionine</name>
        <dbReference type="ChEBI" id="CHEBI:59789"/>
    </ligand>
</feature>
<comment type="caution">
    <text evidence="8">The sequence shown here is derived from an EMBL/GenBank/DDBJ whole genome shotgun (WGS) entry which is preliminary data.</text>
</comment>
<dbReference type="PANTHER" id="PTHR11265:SF0">
    <property type="entry name" value="12S RRNA N4-METHYLCYTIDINE METHYLTRANSFERASE"/>
    <property type="match status" value="1"/>
</dbReference>
<feature type="binding site" evidence="6">
    <location>
        <begin position="37"/>
        <end position="39"/>
    </location>
    <ligand>
        <name>S-adenosyl-L-methionine</name>
        <dbReference type="ChEBI" id="CHEBI:59789"/>
    </ligand>
</feature>
<feature type="compositionally biased region" description="Basic and acidic residues" evidence="7">
    <location>
        <begin position="279"/>
        <end position="288"/>
    </location>
</feature>
<dbReference type="Pfam" id="PF01795">
    <property type="entry name" value="Methyltransf_5"/>
    <property type="match status" value="1"/>
</dbReference>
<organism evidence="8 9">
    <name type="scientific">Calidithermus roseus</name>
    <dbReference type="NCBI Taxonomy" id="1644118"/>
    <lineage>
        <taxon>Bacteria</taxon>
        <taxon>Thermotogati</taxon>
        <taxon>Deinococcota</taxon>
        <taxon>Deinococci</taxon>
        <taxon>Thermales</taxon>
        <taxon>Thermaceae</taxon>
        <taxon>Calidithermus</taxon>
    </lineage>
</organism>
<sequence>MTLEQAPSHTPVLFEEALKWLDVRPGGLYVDATLGGAGHTRGILERGGEVIAFDQDPQAIARAQALKLPGLRLVQANFRHLTAELSRLGIALVDGILADLGVSSYHFDDPARGFSYRLEGPLDMRMGEGELTAGEVVNTFDLEELAHILRTYGEENQAYRIARHIVASRPISTTTQLAEVVRKATGFREAGHPARRTFQALRIYVNDELGALRELLEGATEVLRPGGRLVVISFHSLEDRLVKHFLREHPRLLGLTKKPVVPSREEMESNPRARSAKLRAAELKGEGA</sequence>
<dbReference type="EC" id="2.1.1.199" evidence="6"/>
<dbReference type="GO" id="GO:0005737">
    <property type="term" value="C:cytoplasm"/>
    <property type="evidence" value="ECO:0007669"/>
    <property type="project" value="UniProtKB-SubCell"/>
</dbReference>
<dbReference type="GO" id="GO:0071424">
    <property type="term" value="F:rRNA (cytosine-N4-)-methyltransferase activity"/>
    <property type="evidence" value="ECO:0007669"/>
    <property type="project" value="UniProtKB-UniRule"/>
</dbReference>
<evidence type="ECO:0000313" key="8">
    <source>
        <dbReference type="EMBL" id="RIH82826.1"/>
    </source>
</evidence>
<keyword evidence="3 6" id="KW-0489">Methyltransferase</keyword>
<comment type="subcellular location">
    <subcellularLocation>
        <location evidence="6">Cytoplasm</location>
    </subcellularLocation>
</comment>
<dbReference type="RefSeq" id="WP_119280094.1">
    <property type="nucleotide sequence ID" value="NZ_QWLA01000092.1"/>
</dbReference>
<comment type="similarity">
    <text evidence="1 6">Belongs to the methyltransferase superfamily. RsmH family.</text>
</comment>
<comment type="catalytic activity">
    <reaction evidence="6">
        <text>cytidine(1402) in 16S rRNA + S-adenosyl-L-methionine = N(4)-methylcytidine(1402) in 16S rRNA + S-adenosyl-L-homocysteine + H(+)</text>
        <dbReference type="Rhea" id="RHEA:42928"/>
        <dbReference type="Rhea" id="RHEA-COMP:10286"/>
        <dbReference type="Rhea" id="RHEA-COMP:10287"/>
        <dbReference type="ChEBI" id="CHEBI:15378"/>
        <dbReference type="ChEBI" id="CHEBI:57856"/>
        <dbReference type="ChEBI" id="CHEBI:59789"/>
        <dbReference type="ChEBI" id="CHEBI:74506"/>
        <dbReference type="ChEBI" id="CHEBI:82748"/>
        <dbReference type="EC" id="2.1.1.199"/>
    </reaction>
</comment>
<dbReference type="SUPFAM" id="SSF53335">
    <property type="entry name" value="S-adenosyl-L-methionine-dependent methyltransferases"/>
    <property type="match status" value="1"/>
</dbReference>
<name>A0A399EGF6_9DEIN</name>
<keyword evidence="5 6" id="KW-0949">S-adenosyl-L-methionine</keyword>
<feature type="binding site" evidence="6">
    <location>
        <position position="99"/>
    </location>
    <ligand>
        <name>S-adenosyl-L-methionine</name>
        <dbReference type="ChEBI" id="CHEBI:59789"/>
    </ligand>
</feature>
<dbReference type="Gene3D" id="1.10.150.170">
    <property type="entry name" value="Putative methyltransferase TM0872, insert domain"/>
    <property type="match status" value="1"/>
</dbReference>
<gene>
    <name evidence="6 8" type="primary">rsmH</name>
    <name evidence="8" type="ORF">Mrose_03248</name>
</gene>
<feature type="binding site" evidence="6">
    <location>
        <position position="78"/>
    </location>
    <ligand>
        <name>S-adenosyl-L-methionine</name>
        <dbReference type="ChEBI" id="CHEBI:59789"/>
    </ligand>
</feature>
<keyword evidence="9" id="KW-1185">Reference proteome</keyword>
<dbReference type="InterPro" id="IPR029063">
    <property type="entry name" value="SAM-dependent_MTases_sf"/>
</dbReference>
<evidence type="ECO:0000256" key="1">
    <source>
        <dbReference type="ARBA" id="ARBA00010396"/>
    </source>
</evidence>
<evidence type="ECO:0000256" key="4">
    <source>
        <dbReference type="ARBA" id="ARBA00022679"/>
    </source>
</evidence>
<feature type="binding site" evidence="6">
    <location>
        <position position="54"/>
    </location>
    <ligand>
        <name>S-adenosyl-L-methionine</name>
        <dbReference type="ChEBI" id="CHEBI:59789"/>
    </ligand>
</feature>
<evidence type="ECO:0000256" key="5">
    <source>
        <dbReference type="ARBA" id="ARBA00022691"/>
    </source>
</evidence>
<dbReference type="OrthoDB" id="9806637at2"/>
<dbReference type="AlphaFoldDB" id="A0A399EGF6"/>
<evidence type="ECO:0000256" key="7">
    <source>
        <dbReference type="SAM" id="MobiDB-lite"/>
    </source>
</evidence>
<proteinExistence type="inferred from homology"/>
<dbReference type="NCBIfam" id="TIGR00006">
    <property type="entry name" value="16S rRNA (cytosine(1402)-N(4))-methyltransferase RsmH"/>
    <property type="match status" value="1"/>
</dbReference>
<keyword evidence="6" id="KW-0963">Cytoplasm</keyword>
<comment type="function">
    <text evidence="6">Specifically methylates the N4 position of cytidine in position 1402 (C1402) of 16S rRNA.</text>
</comment>
<dbReference type="PANTHER" id="PTHR11265">
    <property type="entry name" value="S-ADENOSYL-METHYLTRANSFERASE MRAW"/>
    <property type="match status" value="1"/>
</dbReference>
<keyword evidence="2 6" id="KW-0698">rRNA processing</keyword>
<keyword evidence="4 6" id="KW-0808">Transferase</keyword>
<dbReference type="Proteomes" id="UP000265341">
    <property type="component" value="Unassembled WGS sequence"/>
</dbReference>
<dbReference type="HAMAP" id="MF_01007">
    <property type="entry name" value="16SrRNA_methyltr_H"/>
    <property type="match status" value="1"/>
</dbReference>
<dbReference type="SUPFAM" id="SSF81799">
    <property type="entry name" value="Putative methyltransferase TM0872, insert domain"/>
    <property type="match status" value="1"/>
</dbReference>
<reference evidence="8 9" key="1">
    <citation type="submission" date="2018-08" db="EMBL/GenBank/DDBJ databases">
        <title>Meiothermus roseus NBRC 110900 genome sequencing project.</title>
        <authorList>
            <person name="Da Costa M.S."/>
            <person name="Albuquerque L."/>
            <person name="Raposo P."/>
            <person name="Froufe H.J.C."/>
            <person name="Barroso C.S."/>
            <person name="Egas C."/>
        </authorList>
    </citation>
    <scope>NUCLEOTIDE SEQUENCE [LARGE SCALE GENOMIC DNA]</scope>
    <source>
        <strain evidence="8 9">NBRC 110900</strain>
    </source>
</reference>
<accession>A0A399EGF6</accession>
<evidence type="ECO:0000313" key="9">
    <source>
        <dbReference type="Proteomes" id="UP000265341"/>
    </source>
</evidence>
<dbReference type="Gene3D" id="3.40.50.150">
    <property type="entry name" value="Vaccinia Virus protein VP39"/>
    <property type="match status" value="1"/>
</dbReference>
<dbReference type="PIRSF" id="PIRSF004486">
    <property type="entry name" value="MraW"/>
    <property type="match status" value="1"/>
</dbReference>